<evidence type="ECO:0000313" key="2">
    <source>
        <dbReference type="Proteomes" id="UP000681341"/>
    </source>
</evidence>
<evidence type="ECO:0008006" key="3">
    <source>
        <dbReference type="Google" id="ProtNLM"/>
    </source>
</evidence>
<sequence>MPTPPDDPAQAMSELVADLAAFDYTGLDDRVDATLGLLRGMAAEGMDVSDALAQLKSTPTEAQAIAQRTQGLEQWEALQAFQTASYRSVDDLGLVAVTLDSQATVKGIEFLDAALRYDGTALAYAVAEAFAAAEAALIRASEQLHRP</sequence>
<reference evidence="1 2" key="1">
    <citation type="submission" date="2021-03" db="EMBL/GenBank/DDBJ databases">
        <title>Glycomyces sp. nov., a novel actinomycete isolated from soil.</title>
        <authorList>
            <person name="Yang X."/>
            <person name="Xu X."/>
        </authorList>
    </citation>
    <scope>NUCLEOTIDE SEQUENCE [LARGE SCALE GENOMIC DNA]</scope>
    <source>
        <strain evidence="1 2">NEAU-S30</strain>
    </source>
</reference>
<dbReference type="RefSeq" id="WP_208499336.1">
    <property type="nucleotide sequence ID" value="NZ_JAGFNP010000016.1"/>
</dbReference>
<gene>
    <name evidence="1" type="ORF">J5V16_22590</name>
</gene>
<keyword evidence="2" id="KW-1185">Reference proteome</keyword>
<organism evidence="1 2">
    <name type="scientific">Glycomyces niveus</name>
    <dbReference type="NCBI Taxonomy" id="2820287"/>
    <lineage>
        <taxon>Bacteria</taxon>
        <taxon>Bacillati</taxon>
        <taxon>Actinomycetota</taxon>
        <taxon>Actinomycetes</taxon>
        <taxon>Glycomycetales</taxon>
        <taxon>Glycomycetaceae</taxon>
        <taxon>Glycomyces</taxon>
    </lineage>
</organism>
<dbReference type="EMBL" id="JAGFNP010000016">
    <property type="protein sequence ID" value="MBO3735622.1"/>
    <property type="molecule type" value="Genomic_DNA"/>
</dbReference>
<dbReference type="Proteomes" id="UP000681341">
    <property type="component" value="Unassembled WGS sequence"/>
</dbReference>
<evidence type="ECO:0000313" key="1">
    <source>
        <dbReference type="EMBL" id="MBO3735622.1"/>
    </source>
</evidence>
<proteinExistence type="predicted"/>
<name>A0ABS3UA17_9ACTN</name>
<accession>A0ABS3UA17</accession>
<comment type="caution">
    <text evidence="1">The sequence shown here is derived from an EMBL/GenBank/DDBJ whole genome shotgun (WGS) entry which is preliminary data.</text>
</comment>
<protein>
    <recommendedName>
        <fullName evidence="3">DUF222 domain-containing protein</fullName>
    </recommendedName>
</protein>